<gene>
    <name evidence="2" type="ORF">GCM10023322_76160</name>
</gene>
<accession>A0ABP9SRG4</accession>
<dbReference type="InterPro" id="IPR036689">
    <property type="entry name" value="ESAT-6-like_sf"/>
</dbReference>
<sequence>MQFEVTAAELNNAASNCLNANETIQGEITAMRNYVAGLMGAYQGPAAMALQNLSDQWGSDALALSNVLTTIANNLTSNANNYVANEDTNTKNYANLTNNLPPARF</sequence>
<dbReference type="SUPFAM" id="SSF140453">
    <property type="entry name" value="EsxAB dimer-like"/>
    <property type="match status" value="1"/>
</dbReference>
<protein>
    <recommendedName>
        <fullName evidence="1">ESAT-6-like protein</fullName>
    </recommendedName>
</protein>
<comment type="caution">
    <text evidence="2">The sequence shown here is derived from an EMBL/GenBank/DDBJ whole genome shotgun (WGS) entry which is preliminary data.</text>
</comment>
<evidence type="ECO:0000313" key="2">
    <source>
        <dbReference type="EMBL" id="GAA5199771.1"/>
    </source>
</evidence>
<evidence type="ECO:0000256" key="1">
    <source>
        <dbReference type="RuleBase" id="RU362001"/>
    </source>
</evidence>
<dbReference type="RefSeq" id="WP_345638128.1">
    <property type="nucleotide sequence ID" value="NZ_BAABJQ010000039.1"/>
</dbReference>
<comment type="similarity">
    <text evidence="1">Belongs to the WXG100 family.</text>
</comment>
<name>A0ABP9SRG4_9ACTN</name>
<keyword evidence="3" id="KW-1185">Reference proteome</keyword>
<dbReference type="Pfam" id="PF06013">
    <property type="entry name" value="WXG100"/>
    <property type="match status" value="1"/>
</dbReference>
<dbReference type="EMBL" id="BAABJQ010000039">
    <property type="protein sequence ID" value="GAA5199771.1"/>
    <property type="molecule type" value="Genomic_DNA"/>
</dbReference>
<dbReference type="Gene3D" id="1.10.287.1060">
    <property type="entry name" value="ESAT-6-like"/>
    <property type="match status" value="1"/>
</dbReference>
<reference evidence="3" key="1">
    <citation type="journal article" date="2019" name="Int. J. Syst. Evol. Microbiol.">
        <title>The Global Catalogue of Microorganisms (GCM) 10K type strain sequencing project: providing services to taxonomists for standard genome sequencing and annotation.</title>
        <authorList>
            <consortium name="The Broad Institute Genomics Platform"/>
            <consortium name="The Broad Institute Genome Sequencing Center for Infectious Disease"/>
            <person name="Wu L."/>
            <person name="Ma J."/>
        </authorList>
    </citation>
    <scope>NUCLEOTIDE SEQUENCE [LARGE SCALE GENOMIC DNA]</scope>
    <source>
        <strain evidence="3">JCM 18304</strain>
    </source>
</reference>
<dbReference type="Proteomes" id="UP001501570">
    <property type="component" value="Unassembled WGS sequence"/>
</dbReference>
<evidence type="ECO:0000313" key="3">
    <source>
        <dbReference type="Proteomes" id="UP001501570"/>
    </source>
</evidence>
<proteinExistence type="inferred from homology"/>
<organism evidence="2 3">
    <name type="scientific">Rugosimonospora acidiphila</name>
    <dbReference type="NCBI Taxonomy" id="556531"/>
    <lineage>
        <taxon>Bacteria</taxon>
        <taxon>Bacillati</taxon>
        <taxon>Actinomycetota</taxon>
        <taxon>Actinomycetes</taxon>
        <taxon>Micromonosporales</taxon>
        <taxon>Micromonosporaceae</taxon>
        <taxon>Rugosimonospora</taxon>
    </lineage>
</organism>
<dbReference type="NCBIfam" id="TIGR03930">
    <property type="entry name" value="WXG100_ESAT6"/>
    <property type="match status" value="1"/>
</dbReference>
<dbReference type="InterPro" id="IPR010310">
    <property type="entry name" value="T7SS_ESAT-6-like"/>
</dbReference>